<gene>
    <name evidence="2" type="ORF">CLOTH_06970</name>
</gene>
<protein>
    <recommendedName>
        <fullName evidence="4">DUF2680 domain-containing protein</fullName>
    </recommendedName>
</protein>
<proteinExistence type="predicted"/>
<feature type="chain" id="PRO_5039252251" description="DUF2680 domain-containing protein" evidence="1">
    <location>
        <begin position="24"/>
        <end position="112"/>
    </location>
</feature>
<dbReference type="Proteomes" id="UP000190140">
    <property type="component" value="Unassembled WGS sequence"/>
</dbReference>
<evidence type="ECO:0000313" key="2">
    <source>
        <dbReference type="EMBL" id="OPJ56293.1"/>
    </source>
</evidence>
<keyword evidence="1" id="KW-0732">Signal</keyword>
<dbReference type="OrthoDB" id="1787349at2"/>
<dbReference type="Pfam" id="PF10925">
    <property type="entry name" value="DUF2680"/>
    <property type="match status" value="1"/>
</dbReference>
<dbReference type="RefSeq" id="WP_079411268.1">
    <property type="nucleotide sequence ID" value="NZ_MZGW01000002.1"/>
</dbReference>
<dbReference type="InterPro" id="IPR024485">
    <property type="entry name" value="DUF2680"/>
</dbReference>
<keyword evidence="3" id="KW-1185">Reference proteome</keyword>
<sequence>MKKMITFVLASLIVLSISVVSFADAKTETPEWFKDMINWKRERITEAVREGKITEERAKEMNERLDERIKYHEENGFNFPEDCGKGKRGFRKMNRGFGRGCENNVIESAPSM</sequence>
<dbReference type="AlphaFoldDB" id="A0A1V4I8P5"/>
<accession>A0A1V4I8P5</accession>
<evidence type="ECO:0008006" key="4">
    <source>
        <dbReference type="Google" id="ProtNLM"/>
    </source>
</evidence>
<comment type="caution">
    <text evidence="2">The sequence shown here is derived from an EMBL/GenBank/DDBJ whole genome shotgun (WGS) entry which is preliminary data.</text>
</comment>
<name>A0A1V4I8P5_9FIRM</name>
<dbReference type="STRING" id="29349.CLOTH_06970"/>
<feature type="signal peptide" evidence="1">
    <location>
        <begin position="1"/>
        <end position="23"/>
    </location>
</feature>
<evidence type="ECO:0000256" key="1">
    <source>
        <dbReference type="SAM" id="SignalP"/>
    </source>
</evidence>
<dbReference type="EMBL" id="MZGW01000002">
    <property type="protein sequence ID" value="OPJ56293.1"/>
    <property type="molecule type" value="Genomic_DNA"/>
</dbReference>
<organism evidence="2 3">
    <name type="scientific">Alkalithermobacter paradoxus</name>
    <dbReference type="NCBI Taxonomy" id="29349"/>
    <lineage>
        <taxon>Bacteria</taxon>
        <taxon>Bacillati</taxon>
        <taxon>Bacillota</taxon>
        <taxon>Clostridia</taxon>
        <taxon>Peptostreptococcales</taxon>
        <taxon>Tepidibacteraceae</taxon>
        <taxon>Alkalithermobacter</taxon>
    </lineage>
</organism>
<evidence type="ECO:0000313" key="3">
    <source>
        <dbReference type="Proteomes" id="UP000190140"/>
    </source>
</evidence>
<reference evidence="2 3" key="1">
    <citation type="submission" date="2017-03" db="EMBL/GenBank/DDBJ databases">
        <title>Genome sequence of Clostridium thermoalcaliphilum DSM 7309.</title>
        <authorList>
            <person name="Poehlein A."/>
            <person name="Daniel R."/>
        </authorList>
    </citation>
    <scope>NUCLEOTIDE SEQUENCE [LARGE SCALE GENOMIC DNA]</scope>
    <source>
        <strain evidence="2 3">DSM 7309</strain>
    </source>
</reference>